<keyword evidence="2" id="KW-0812">Transmembrane</keyword>
<comment type="subcellular location">
    <subcellularLocation>
        <location evidence="1">Membrane</location>
    </subcellularLocation>
</comment>
<dbReference type="Proteomes" id="UP000320516">
    <property type="component" value="Unassembled WGS sequence"/>
</dbReference>
<organism evidence="5 6">
    <name type="scientific">Nitrospirillum amazonense</name>
    <dbReference type="NCBI Taxonomy" id="28077"/>
    <lineage>
        <taxon>Bacteria</taxon>
        <taxon>Pseudomonadati</taxon>
        <taxon>Pseudomonadota</taxon>
        <taxon>Alphaproteobacteria</taxon>
        <taxon>Rhodospirillales</taxon>
        <taxon>Azospirillaceae</taxon>
        <taxon>Nitrospirillum</taxon>
    </lineage>
</organism>
<keyword evidence="3" id="KW-1133">Transmembrane helix</keyword>
<sequence>MPASDLTLEGRQVPGFTVPLHRALTEPILLGGAPRLVAITNGTVSAAIGLGLQQWMAGLALWVGGHALAVFATKRDPDFASVLLRHLRQRGWWSC</sequence>
<dbReference type="GO" id="GO:0016020">
    <property type="term" value="C:membrane"/>
    <property type="evidence" value="ECO:0007669"/>
    <property type="project" value="UniProtKB-SubCell"/>
</dbReference>
<reference evidence="5 6" key="1">
    <citation type="submission" date="2019-06" db="EMBL/GenBank/DDBJ databases">
        <title>Genomic Encyclopedia of Type Strains, Phase IV (KMG-V): Genome sequencing to study the core and pangenomes of soil and plant-associated prokaryotes.</title>
        <authorList>
            <person name="Whitman W."/>
        </authorList>
    </citation>
    <scope>NUCLEOTIDE SEQUENCE [LARGE SCALE GENOMIC DNA]</scope>
    <source>
        <strain evidence="5 6">BR 12005</strain>
    </source>
</reference>
<keyword evidence="4" id="KW-0472">Membrane</keyword>
<dbReference type="InterPro" id="IPR007792">
    <property type="entry name" value="T4SS_VirB3/TrbD/AvhB"/>
</dbReference>
<evidence type="ECO:0000256" key="2">
    <source>
        <dbReference type="ARBA" id="ARBA00022692"/>
    </source>
</evidence>
<evidence type="ECO:0000256" key="3">
    <source>
        <dbReference type="ARBA" id="ARBA00022989"/>
    </source>
</evidence>
<dbReference type="Pfam" id="PF05101">
    <property type="entry name" value="VirB3"/>
    <property type="match status" value="1"/>
</dbReference>
<gene>
    <name evidence="5" type="ORF">FBZ87_10316</name>
</gene>
<accession>A0A560K5V2</accession>
<proteinExistence type="predicted"/>
<dbReference type="EMBL" id="VITV01000003">
    <property type="protein sequence ID" value="TWB77204.1"/>
    <property type="molecule type" value="Genomic_DNA"/>
</dbReference>
<name>A0A560K5V2_9PROT</name>
<dbReference type="PIRSF" id="PIRSF017854">
    <property type="entry name" value="T4SS_TrbD"/>
    <property type="match status" value="1"/>
</dbReference>
<protein>
    <submittedName>
        <fullName evidence="5">Type IV secretion system protein VirB3</fullName>
    </submittedName>
</protein>
<dbReference type="InterPro" id="IPR016704">
    <property type="entry name" value="Conjugal_tfr_TrbD"/>
</dbReference>
<comment type="caution">
    <text evidence="5">The sequence shown here is derived from an EMBL/GenBank/DDBJ whole genome shotgun (WGS) entry which is preliminary data.</text>
</comment>
<evidence type="ECO:0000256" key="4">
    <source>
        <dbReference type="ARBA" id="ARBA00023136"/>
    </source>
</evidence>
<dbReference type="RefSeq" id="WP_145609842.1">
    <property type="nucleotide sequence ID" value="NZ_VITV01000003.1"/>
</dbReference>
<evidence type="ECO:0000313" key="5">
    <source>
        <dbReference type="EMBL" id="TWB77204.1"/>
    </source>
</evidence>
<evidence type="ECO:0000256" key="1">
    <source>
        <dbReference type="ARBA" id="ARBA00004370"/>
    </source>
</evidence>
<dbReference type="AlphaFoldDB" id="A0A560K5V2"/>
<evidence type="ECO:0000313" key="6">
    <source>
        <dbReference type="Proteomes" id="UP000320516"/>
    </source>
</evidence>